<name>A0A2I2GLT7_9EURO</name>
<dbReference type="InterPro" id="IPR032710">
    <property type="entry name" value="NTF2-like_dom_sf"/>
</dbReference>
<dbReference type="Proteomes" id="UP000234275">
    <property type="component" value="Unassembled WGS sequence"/>
</dbReference>
<dbReference type="InterPro" id="IPR037401">
    <property type="entry name" value="SnoaL-like"/>
</dbReference>
<dbReference type="SUPFAM" id="SSF54427">
    <property type="entry name" value="NTF2-like"/>
    <property type="match status" value="1"/>
</dbReference>
<evidence type="ECO:0000313" key="3">
    <source>
        <dbReference type="Proteomes" id="UP000234275"/>
    </source>
</evidence>
<dbReference type="EMBL" id="MSFO01000001">
    <property type="protein sequence ID" value="PLB53836.1"/>
    <property type="molecule type" value="Genomic_DNA"/>
</dbReference>
<organism evidence="2 3">
    <name type="scientific">Aspergillus steynii IBT 23096</name>
    <dbReference type="NCBI Taxonomy" id="1392250"/>
    <lineage>
        <taxon>Eukaryota</taxon>
        <taxon>Fungi</taxon>
        <taxon>Dikarya</taxon>
        <taxon>Ascomycota</taxon>
        <taxon>Pezizomycotina</taxon>
        <taxon>Eurotiomycetes</taxon>
        <taxon>Eurotiomycetidae</taxon>
        <taxon>Eurotiales</taxon>
        <taxon>Aspergillaceae</taxon>
        <taxon>Aspergillus</taxon>
        <taxon>Aspergillus subgen. Circumdati</taxon>
    </lineage>
</organism>
<dbReference type="STRING" id="1392250.A0A2I2GLT7"/>
<dbReference type="GeneID" id="36555006"/>
<feature type="domain" description="SnoaL-like" evidence="1">
    <location>
        <begin position="11"/>
        <end position="143"/>
    </location>
</feature>
<dbReference type="RefSeq" id="XP_024709138.1">
    <property type="nucleotide sequence ID" value="XM_024847307.1"/>
</dbReference>
<accession>A0A2I2GLT7</accession>
<dbReference type="Pfam" id="PF13577">
    <property type="entry name" value="SnoaL_4"/>
    <property type="match status" value="1"/>
</dbReference>
<sequence length="154" mass="17621">MPPPIPSEIAEQIRLKKSQYCRFADTNAWDKMDNILAPDATFAFYDSEGSLVCVNGVEFKFNSRAEFVNYFSEAFKVLQTIHVVGPGELEQVGPNEVKAVWTVIYHSGTRGTEGGMHGTGGGHYYETWRREEDGEEWLMKEMRMERVYWKVLGV</sequence>
<evidence type="ECO:0000313" key="2">
    <source>
        <dbReference type="EMBL" id="PLB53836.1"/>
    </source>
</evidence>
<comment type="caution">
    <text evidence="2">The sequence shown here is derived from an EMBL/GenBank/DDBJ whole genome shotgun (WGS) entry which is preliminary data.</text>
</comment>
<protein>
    <recommendedName>
        <fullName evidence="1">SnoaL-like domain-containing protein</fullName>
    </recommendedName>
</protein>
<evidence type="ECO:0000259" key="1">
    <source>
        <dbReference type="Pfam" id="PF13577"/>
    </source>
</evidence>
<gene>
    <name evidence="2" type="ORF">P170DRAFT_420641</name>
</gene>
<dbReference type="VEuPathDB" id="FungiDB:P170DRAFT_420641"/>
<dbReference type="Gene3D" id="3.10.450.50">
    <property type="match status" value="1"/>
</dbReference>
<proteinExistence type="predicted"/>
<keyword evidence="3" id="KW-1185">Reference proteome</keyword>
<reference evidence="2 3" key="1">
    <citation type="submission" date="2016-12" db="EMBL/GenBank/DDBJ databases">
        <title>The genomes of Aspergillus section Nigri reveals drivers in fungal speciation.</title>
        <authorList>
            <consortium name="DOE Joint Genome Institute"/>
            <person name="Vesth T.C."/>
            <person name="Nybo J."/>
            <person name="Theobald S."/>
            <person name="Brandl J."/>
            <person name="Frisvad J.C."/>
            <person name="Nielsen K.F."/>
            <person name="Lyhne E.K."/>
            <person name="Kogle M.E."/>
            <person name="Kuo A."/>
            <person name="Riley R."/>
            <person name="Clum A."/>
            <person name="Nolan M."/>
            <person name="Lipzen A."/>
            <person name="Salamov A."/>
            <person name="Henrissat B."/>
            <person name="Wiebenga A."/>
            <person name="De Vries R.P."/>
            <person name="Grigoriev I.V."/>
            <person name="Mortensen U.H."/>
            <person name="Andersen M.R."/>
            <person name="Baker S.E."/>
        </authorList>
    </citation>
    <scope>NUCLEOTIDE SEQUENCE [LARGE SCALE GENOMIC DNA]</scope>
    <source>
        <strain evidence="2 3">IBT 23096</strain>
    </source>
</reference>
<dbReference type="AlphaFoldDB" id="A0A2I2GLT7"/>
<dbReference type="OrthoDB" id="4456362at2759"/>